<feature type="region of interest" description="Disordered" evidence="1">
    <location>
        <begin position="1"/>
        <end position="21"/>
    </location>
</feature>
<evidence type="ECO:0000313" key="2">
    <source>
        <dbReference type="EMBL" id="KAG0715119.1"/>
    </source>
</evidence>
<reference evidence="2" key="1">
    <citation type="submission" date="2020-07" db="EMBL/GenBank/DDBJ databases">
        <title>The High-quality genome of the commercially important snow crab, Chionoecetes opilio.</title>
        <authorList>
            <person name="Jeong J.-H."/>
            <person name="Ryu S."/>
        </authorList>
    </citation>
    <scope>NUCLEOTIDE SEQUENCE</scope>
    <source>
        <strain evidence="2">MADBK_172401_WGS</strain>
        <tissue evidence="2">Digestive gland</tissue>
    </source>
</reference>
<feature type="compositionally biased region" description="Polar residues" evidence="1">
    <location>
        <begin position="9"/>
        <end position="19"/>
    </location>
</feature>
<dbReference type="AlphaFoldDB" id="A0A8J4XYV7"/>
<accession>A0A8J4XYV7</accession>
<dbReference type="EMBL" id="JACEEZ010020001">
    <property type="protein sequence ID" value="KAG0715119.1"/>
    <property type="molecule type" value="Genomic_DNA"/>
</dbReference>
<sequence>MAPGRRNFTFGTSPSTPASTMRVPASLVGRLAGGWCEQRRAHSCSSVVRLFSEGVGGSAIGRGGFRLALVDESHRSLNRLTDADVRDPTNGPMQIEKTSPAQIVYMVPAGEA</sequence>
<keyword evidence="3" id="KW-1185">Reference proteome</keyword>
<dbReference type="Proteomes" id="UP000770661">
    <property type="component" value="Unassembled WGS sequence"/>
</dbReference>
<name>A0A8J4XYV7_CHIOP</name>
<organism evidence="2 3">
    <name type="scientific">Chionoecetes opilio</name>
    <name type="common">Atlantic snow crab</name>
    <name type="synonym">Cancer opilio</name>
    <dbReference type="NCBI Taxonomy" id="41210"/>
    <lineage>
        <taxon>Eukaryota</taxon>
        <taxon>Metazoa</taxon>
        <taxon>Ecdysozoa</taxon>
        <taxon>Arthropoda</taxon>
        <taxon>Crustacea</taxon>
        <taxon>Multicrustacea</taxon>
        <taxon>Malacostraca</taxon>
        <taxon>Eumalacostraca</taxon>
        <taxon>Eucarida</taxon>
        <taxon>Decapoda</taxon>
        <taxon>Pleocyemata</taxon>
        <taxon>Brachyura</taxon>
        <taxon>Eubrachyura</taxon>
        <taxon>Majoidea</taxon>
        <taxon>Majidae</taxon>
        <taxon>Chionoecetes</taxon>
    </lineage>
</organism>
<proteinExistence type="predicted"/>
<gene>
    <name evidence="2" type="ORF">GWK47_012682</name>
</gene>
<evidence type="ECO:0000313" key="3">
    <source>
        <dbReference type="Proteomes" id="UP000770661"/>
    </source>
</evidence>
<comment type="caution">
    <text evidence="2">The sequence shown here is derived from an EMBL/GenBank/DDBJ whole genome shotgun (WGS) entry which is preliminary data.</text>
</comment>
<protein>
    <submittedName>
        <fullName evidence="2">Uncharacterized protein</fullName>
    </submittedName>
</protein>
<evidence type="ECO:0000256" key="1">
    <source>
        <dbReference type="SAM" id="MobiDB-lite"/>
    </source>
</evidence>